<proteinExistence type="predicted"/>
<feature type="region of interest" description="Disordered" evidence="1">
    <location>
        <begin position="57"/>
        <end position="110"/>
    </location>
</feature>
<feature type="compositionally biased region" description="Polar residues" evidence="1">
    <location>
        <begin position="86"/>
        <end position="96"/>
    </location>
</feature>
<protein>
    <submittedName>
        <fullName evidence="2">Uncharacterized protein</fullName>
    </submittedName>
</protein>
<gene>
    <name evidence="2" type="ORF">PghCCS26_47960</name>
</gene>
<name>A0ABQ6NRF0_9BACL</name>
<evidence type="ECO:0000313" key="3">
    <source>
        <dbReference type="Proteomes" id="UP001285921"/>
    </source>
</evidence>
<organism evidence="2 3">
    <name type="scientific">Paenibacillus glycanilyticus</name>
    <dbReference type="NCBI Taxonomy" id="126569"/>
    <lineage>
        <taxon>Bacteria</taxon>
        <taxon>Bacillati</taxon>
        <taxon>Bacillota</taxon>
        <taxon>Bacilli</taxon>
        <taxon>Bacillales</taxon>
        <taxon>Paenibacillaceae</taxon>
        <taxon>Paenibacillus</taxon>
    </lineage>
</organism>
<accession>A0ABQ6NRF0</accession>
<dbReference type="Proteomes" id="UP001285921">
    <property type="component" value="Unassembled WGS sequence"/>
</dbReference>
<reference evidence="2 3" key="1">
    <citation type="submission" date="2023-05" db="EMBL/GenBank/DDBJ databases">
        <title>Draft genome of Paenibacillus sp. CCS26.</title>
        <authorList>
            <person name="Akita H."/>
            <person name="Shinto Y."/>
            <person name="Kimura Z."/>
        </authorList>
    </citation>
    <scope>NUCLEOTIDE SEQUENCE [LARGE SCALE GENOMIC DNA]</scope>
    <source>
        <strain evidence="2 3">CCS26</strain>
    </source>
</reference>
<evidence type="ECO:0000313" key="2">
    <source>
        <dbReference type="EMBL" id="GMK47666.1"/>
    </source>
</evidence>
<comment type="caution">
    <text evidence="2">The sequence shown here is derived from an EMBL/GenBank/DDBJ whole genome shotgun (WGS) entry which is preliminary data.</text>
</comment>
<evidence type="ECO:0000256" key="1">
    <source>
        <dbReference type="SAM" id="MobiDB-lite"/>
    </source>
</evidence>
<keyword evidence="3" id="KW-1185">Reference proteome</keyword>
<dbReference type="RefSeq" id="WP_317981588.1">
    <property type="nucleotide sequence ID" value="NZ_BTCL01000021.1"/>
</dbReference>
<sequence>MDKALLKRMAGEVSVKTLGGMLVNYAQSVATNNAVTNGLLDDIAAIETLIAELKSRGGVTEKKREGKRKKQAEGDDVNGSVHPESGQLQREQSEATGTIRLGNGAVREQL</sequence>
<dbReference type="EMBL" id="BTCL01000021">
    <property type="protein sequence ID" value="GMK47666.1"/>
    <property type="molecule type" value="Genomic_DNA"/>
</dbReference>